<sequence length="94" mass="10448">MNKDTQIVETVAGTWLRFPNSFKKSHCLVELPDQISLNINVKNGSVNVYKKDGNHVYQYIGDVFISSTGNQLQCSAVSAQNPEEDRSLQQSDAS</sequence>
<dbReference type="PATRIC" id="fig|162209.4.peg.4386"/>
<reference evidence="1 2" key="2">
    <citation type="journal article" date="2016" name="Genome Announc.">
        <title>Complete Genome Sequences of Two Interactive Moderate Thermophiles, Paenibacillus napthalenovorans 32O-Y and Paenibacillus sp. 32O-W.</title>
        <authorList>
            <person name="Butler R.R.III."/>
            <person name="Wang J."/>
            <person name="Stark B.C."/>
            <person name="Pombert J.F."/>
        </authorList>
    </citation>
    <scope>NUCLEOTIDE SEQUENCE [LARGE SCALE GENOMIC DNA]</scope>
    <source>
        <strain evidence="1 2">32O-Y</strain>
    </source>
</reference>
<dbReference type="EMBL" id="CP013652">
    <property type="protein sequence ID" value="ALS24439.1"/>
    <property type="molecule type" value="Genomic_DNA"/>
</dbReference>
<accession>A0A0U2VY67</accession>
<dbReference type="AlphaFoldDB" id="A0A0U2VY67"/>
<keyword evidence="2" id="KW-1185">Reference proteome</keyword>
<dbReference type="RefSeq" id="WP_054820281.1">
    <property type="nucleotide sequence ID" value="NZ_BJCS01000011.1"/>
</dbReference>
<organism evidence="1 2">
    <name type="scientific">Paenibacillus naphthalenovorans</name>
    <dbReference type="NCBI Taxonomy" id="162209"/>
    <lineage>
        <taxon>Bacteria</taxon>
        <taxon>Bacillati</taxon>
        <taxon>Bacillota</taxon>
        <taxon>Bacilli</taxon>
        <taxon>Bacillales</taxon>
        <taxon>Paenibacillaceae</taxon>
        <taxon>Paenibacillus</taxon>
    </lineage>
</organism>
<reference evidence="2" key="1">
    <citation type="submission" date="2015-12" db="EMBL/GenBank/DDBJ databases">
        <title>Complete genome sequences of two moderately thermophilic Paenibacillus species.</title>
        <authorList>
            <person name="Butler R.III."/>
            <person name="Wang J."/>
            <person name="Stark B.C."/>
            <person name="Pombert J.-F."/>
        </authorList>
    </citation>
    <scope>NUCLEOTIDE SEQUENCE [LARGE SCALE GENOMIC DNA]</scope>
    <source>
        <strain evidence="2">32O-Y</strain>
    </source>
</reference>
<dbReference type="KEGG" id="pnp:IJ22_41430"/>
<evidence type="ECO:0000313" key="1">
    <source>
        <dbReference type="EMBL" id="ALS24439.1"/>
    </source>
</evidence>
<gene>
    <name evidence="1" type="ORF">IJ22_41430</name>
</gene>
<dbReference type="Proteomes" id="UP000061660">
    <property type="component" value="Chromosome"/>
</dbReference>
<dbReference type="OrthoDB" id="2617029at2"/>
<protein>
    <submittedName>
        <fullName evidence="1">Uncharacterized protein</fullName>
    </submittedName>
</protein>
<proteinExistence type="predicted"/>
<name>A0A0U2VY67_9BACL</name>
<evidence type="ECO:0000313" key="2">
    <source>
        <dbReference type="Proteomes" id="UP000061660"/>
    </source>
</evidence>